<dbReference type="PROSITE" id="PS51186">
    <property type="entry name" value="GNAT"/>
    <property type="match status" value="1"/>
</dbReference>
<accession>A0A6J6LFN2</accession>
<sequence>MLQFATARLDCHSLSLDDYATFESGNEPIWHDFSNPFKNLIEGPSPLAFRIPRVKKAPAFAEIGIILAIERANKLLIGSAGFHDFPNENGMIEIGFGIVPEKQNQGFGTELLHGMWEMICKRSDVKILRYTVSPTNEASLHIIKKLGFLQVGEQIDEEDGLELIFELTKADYLNLRG</sequence>
<dbReference type="PANTHER" id="PTHR43792">
    <property type="entry name" value="GNAT FAMILY, PUTATIVE (AFU_ORTHOLOGUE AFUA_3G00765)-RELATED-RELATED"/>
    <property type="match status" value="1"/>
</dbReference>
<gene>
    <name evidence="2" type="ORF">UFOPK2252_00825</name>
</gene>
<reference evidence="2" key="1">
    <citation type="submission" date="2020-05" db="EMBL/GenBank/DDBJ databases">
        <authorList>
            <person name="Chiriac C."/>
            <person name="Salcher M."/>
            <person name="Ghai R."/>
            <person name="Kavagutti S V."/>
        </authorList>
    </citation>
    <scope>NUCLEOTIDE SEQUENCE</scope>
</reference>
<dbReference type="EMBL" id="CAEZWN010000082">
    <property type="protein sequence ID" value="CAB4659155.1"/>
    <property type="molecule type" value="Genomic_DNA"/>
</dbReference>
<protein>
    <submittedName>
        <fullName evidence="2">Unannotated protein</fullName>
    </submittedName>
</protein>
<dbReference type="SUPFAM" id="SSF55729">
    <property type="entry name" value="Acyl-CoA N-acyltransferases (Nat)"/>
    <property type="match status" value="1"/>
</dbReference>
<organism evidence="2">
    <name type="scientific">freshwater metagenome</name>
    <dbReference type="NCBI Taxonomy" id="449393"/>
    <lineage>
        <taxon>unclassified sequences</taxon>
        <taxon>metagenomes</taxon>
        <taxon>ecological metagenomes</taxon>
    </lineage>
</organism>
<dbReference type="GO" id="GO:0016747">
    <property type="term" value="F:acyltransferase activity, transferring groups other than amino-acyl groups"/>
    <property type="evidence" value="ECO:0007669"/>
    <property type="project" value="InterPro"/>
</dbReference>
<dbReference type="InterPro" id="IPR051531">
    <property type="entry name" value="N-acetyltransferase"/>
</dbReference>
<proteinExistence type="predicted"/>
<evidence type="ECO:0000259" key="1">
    <source>
        <dbReference type="PROSITE" id="PS51186"/>
    </source>
</evidence>
<dbReference type="Gene3D" id="3.40.630.30">
    <property type="match status" value="1"/>
</dbReference>
<name>A0A6J6LFN2_9ZZZZ</name>
<feature type="domain" description="N-acetyltransferase" evidence="1">
    <location>
        <begin position="20"/>
        <end position="168"/>
    </location>
</feature>
<dbReference type="CDD" id="cd04301">
    <property type="entry name" value="NAT_SF"/>
    <property type="match status" value="1"/>
</dbReference>
<dbReference type="PANTHER" id="PTHR43792:SF13">
    <property type="entry name" value="ACETYLTRANSFERASE"/>
    <property type="match status" value="1"/>
</dbReference>
<dbReference type="Pfam" id="PF13302">
    <property type="entry name" value="Acetyltransf_3"/>
    <property type="match status" value="1"/>
</dbReference>
<dbReference type="InterPro" id="IPR000182">
    <property type="entry name" value="GNAT_dom"/>
</dbReference>
<dbReference type="InterPro" id="IPR016181">
    <property type="entry name" value="Acyl_CoA_acyltransferase"/>
</dbReference>
<evidence type="ECO:0000313" key="2">
    <source>
        <dbReference type="EMBL" id="CAB4659155.1"/>
    </source>
</evidence>
<dbReference type="AlphaFoldDB" id="A0A6J6LFN2"/>